<evidence type="ECO:0000313" key="2">
    <source>
        <dbReference type="EnsemblPlants" id="Ma10_p08100.1"/>
    </source>
</evidence>
<evidence type="ECO:0000313" key="3">
    <source>
        <dbReference type="Proteomes" id="UP000012960"/>
    </source>
</evidence>
<proteinExistence type="predicted"/>
<sequence length="29" mass="3159">MILDQSGSPHLSPKHVSDCYKGMGDNLLD</sequence>
<dbReference type="AlphaFoldDB" id="A0A804KTX0"/>
<dbReference type="Proteomes" id="UP000012960">
    <property type="component" value="Unplaced"/>
</dbReference>
<dbReference type="InParanoid" id="A0A804KTX0"/>
<protein>
    <submittedName>
        <fullName evidence="2">Uncharacterized protein</fullName>
    </submittedName>
</protein>
<dbReference type="EnsemblPlants" id="Ma10_t08100.1">
    <property type="protein sequence ID" value="Ma10_p08100.1"/>
    <property type="gene ID" value="Ma10_g08100"/>
</dbReference>
<evidence type="ECO:0000256" key="1">
    <source>
        <dbReference type="SAM" id="MobiDB-lite"/>
    </source>
</evidence>
<dbReference type="Gramene" id="Ma10_t08100.1">
    <property type="protein sequence ID" value="Ma10_p08100.1"/>
    <property type="gene ID" value="Ma10_g08100"/>
</dbReference>
<feature type="region of interest" description="Disordered" evidence="1">
    <location>
        <begin position="1"/>
        <end position="29"/>
    </location>
</feature>
<reference evidence="2" key="1">
    <citation type="submission" date="2021-05" db="UniProtKB">
        <authorList>
            <consortium name="EnsemblPlants"/>
        </authorList>
    </citation>
    <scope>IDENTIFICATION</scope>
    <source>
        <strain evidence="2">subsp. malaccensis</strain>
    </source>
</reference>
<accession>A0A804KTX0</accession>
<organism evidence="2 3">
    <name type="scientific">Musa acuminata subsp. malaccensis</name>
    <name type="common">Wild banana</name>
    <name type="synonym">Musa malaccensis</name>
    <dbReference type="NCBI Taxonomy" id="214687"/>
    <lineage>
        <taxon>Eukaryota</taxon>
        <taxon>Viridiplantae</taxon>
        <taxon>Streptophyta</taxon>
        <taxon>Embryophyta</taxon>
        <taxon>Tracheophyta</taxon>
        <taxon>Spermatophyta</taxon>
        <taxon>Magnoliopsida</taxon>
        <taxon>Liliopsida</taxon>
        <taxon>Zingiberales</taxon>
        <taxon>Musaceae</taxon>
        <taxon>Musa</taxon>
    </lineage>
</organism>
<name>A0A804KTX0_MUSAM</name>
<keyword evidence="3" id="KW-1185">Reference proteome</keyword>